<protein>
    <submittedName>
        <fullName evidence="6">Helix-turn-helix domain-containing protein</fullName>
    </submittedName>
</protein>
<dbReference type="PANTHER" id="PTHR47506">
    <property type="entry name" value="TRANSCRIPTIONAL REGULATORY PROTEIN"/>
    <property type="match status" value="1"/>
</dbReference>
<name>A0ABU9D481_9PROT</name>
<dbReference type="Pfam" id="PF00440">
    <property type="entry name" value="TetR_N"/>
    <property type="match status" value="1"/>
</dbReference>
<evidence type="ECO:0000256" key="4">
    <source>
        <dbReference type="PROSITE-ProRule" id="PRU00335"/>
    </source>
</evidence>
<organism evidence="6 7">
    <name type="scientific">Thermithiobacillus plumbiphilus</name>
    <dbReference type="NCBI Taxonomy" id="1729899"/>
    <lineage>
        <taxon>Bacteria</taxon>
        <taxon>Pseudomonadati</taxon>
        <taxon>Pseudomonadota</taxon>
        <taxon>Acidithiobacillia</taxon>
        <taxon>Acidithiobacillales</taxon>
        <taxon>Thermithiobacillaceae</taxon>
        <taxon>Thermithiobacillus</taxon>
    </lineage>
</organism>
<feature type="domain" description="HTH tetR-type" evidence="5">
    <location>
        <begin position="1"/>
        <end position="54"/>
    </location>
</feature>
<evidence type="ECO:0000256" key="3">
    <source>
        <dbReference type="ARBA" id="ARBA00023163"/>
    </source>
</evidence>
<keyword evidence="3" id="KW-0804">Transcription</keyword>
<dbReference type="InterPro" id="IPR023772">
    <property type="entry name" value="DNA-bd_HTH_TetR-type_CS"/>
</dbReference>
<dbReference type="EMBL" id="JBBPCO010000001">
    <property type="protein sequence ID" value="MEK8088372.1"/>
    <property type="molecule type" value="Genomic_DNA"/>
</dbReference>
<reference evidence="6 7" key="1">
    <citation type="submission" date="2024-04" db="EMBL/GenBank/DDBJ databases">
        <authorList>
            <person name="Abashina T."/>
            <person name="Shaikin A."/>
        </authorList>
    </citation>
    <scope>NUCLEOTIDE SEQUENCE [LARGE SCALE GENOMIC DNA]</scope>
    <source>
        <strain evidence="6 7">AAFK</strain>
    </source>
</reference>
<dbReference type="SUPFAM" id="SSF46689">
    <property type="entry name" value="Homeodomain-like"/>
    <property type="match status" value="1"/>
</dbReference>
<dbReference type="PANTHER" id="PTHR47506:SF1">
    <property type="entry name" value="HTH-TYPE TRANSCRIPTIONAL REGULATOR YJDC"/>
    <property type="match status" value="1"/>
</dbReference>
<evidence type="ECO:0000256" key="2">
    <source>
        <dbReference type="ARBA" id="ARBA00023125"/>
    </source>
</evidence>
<dbReference type="InterPro" id="IPR036271">
    <property type="entry name" value="Tet_transcr_reg_TetR-rel_C_sf"/>
</dbReference>
<sequence length="174" mass="19903">MQAAESLIHHQGYRVTTLADIAQAAEVQLGNVYYYFKTKDALAVAIIHRHAEMMRQKLVNWDQLPHPRARLETFLDMALENRELYALQGCPIGSLSQELNKGEPTLAVEVNRILRMQVDWTITQFRELGKADPQLLGARFIAQIQGAVLLSNAFQDPELMIQLMEQCRTWLKDV</sequence>
<dbReference type="Proteomes" id="UP001446205">
    <property type="component" value="Unassembled WGS sequence"/>
</dbReference>
<keyword evidence="2 4" id="KW-0238">DNA-binding</keyword>
<evidence type="ECO:0000313" key="6">
    <source>
        <dbReference type="EMBL" id="MEK8088372.1"/>
    </source>
</evidence>
<evidence type="ECO:0000259" key="5">
    <source>
        <dbReference type="PROSITE" id="PS50977"/>
    </source>
</evidence>
<evidence type="ECO:0000313" key="7">
    <source>
        <dbReference type="Proteomes" id="UP001446205"/>
    </source>
</evidence>
<feature type="DNA-binding region" description="H-T-H motif" evidence="4">
    <location>
        <begin position="17"/>
        <end position="36"/>
    </location>
</feature>
<accession>A0ABU9D481</accession>
<gene>
    <name evidence="6" type="ORF">WOB96_01210</name>
</gene>
<proteinExistence type="predicted"/>
<dbReference type="InterPro" id="IPR001647">
    <property type="entry name" value="HTH_TetR"/>
</dbReference>
<dbReference type="InterPro" id="IPR009057">
    <property type="entry name" value="Homeodomain-like_sf"/>
</dbReference>
<comment type="caution">
    <text evidence="6">The sequence shown here is derived from an EMBL/GenBank/DDBJ whole genome shotgun (WGS) entry which is preliminary data.</text>
</comment>
<dbReference type="PROSITE" id="PS01081">
    <property type="entry name" value="HTH_TETR_1"/>
    <property type="match status" value="1"/>
</dbReference>
<keyword evidence="7" id="KW-1185">Reference proteome</keyword>
<keyword evidence="1" id="KW-0805">Transcription regulation</keyword>
<dbReference type="RefSeq" id="WP_341369436.1">
    <property type="nucleotide sequence ID" value="NZ_JBBPCO010000001.1"/>
</dbReference>
<dbReference type="Gene3D" id="1.10.357.10">
    <property type="entry name" value="Tetracycline Repressor, domain 2"/>
    <property type="match status" value="1"/>
</dbReference>
<dbReference type="SUPFAM" id="SSF48498">
    <property type="entry name" value="Tetracyclin repressor-like, C-terminal domain"/>
    <property type="match status" value="1"/>
</dbReference>
<dbReference type="PROSITE" id="PS50977">
    <property type="entry name" value="HTH_TETR_2"/>
    <property type="match status" value="1"/>
</dbReference>
<evidence type="ECO:0000256" key="1">
    <source>
        <dbReference type="ARBA" id="ARBA00023015"/>
    </source>
</evidence>